<name>A0ABR9QYZ1_9FIRM</name>
<evidence type="ECO:0000259" key="2">
    <source>
        <dbReference type="PROSITE" id="PS50937"/>
    </source>
</evidence>
<dbReference type="EMBL" id="JADCKA010000015">
    <property type="protein sequence ID" value="MBE5036094.1"/>
    <property type="molecule type" value="Genomic_DNA"/>
</dbReference>
<dbReference type="SMART" id="SM00422">
    <property type="entry name" value="HTH_MERR"/>
    <property type="match status" value="1"/>
</dbReference>
<evidence type="ECO:0000313" key="4">
    <source>
        <dbReference type="Proteomes" id="UP001516588"/>
    </source>
</evidence>
<dbReference type="PANTHER" id="PTHR30204">
    <property type="entry name" value="REDOX-CYCLING DRUG-SENSING TRANSCRIPTIONAL ACTIVATOR SOXR"/>
    <property type="match status" value="1"/>
</dbReference>
<comment type="caution">
    <text evidence="3">The sequence shown here is derived from an EMBL/GenBank/DDBJ whole genome shotgun (WGS) entry which is preliminary data.</text>
</comment>
<dbReference type="InterPro" id="IPR000551">
    <property type="entry name" value="MerR-type_HTH_dom"/>
</dbReference>
<gene>
    <name evidence="3" type="ORF">INF20_07395</name>
</gene>
<dbReference type="InterPro" id="IPR009061">
    <property type="entry name" value="DNA-bd_dom_put_sf"/>
</dbReference>
<dbReference type="CDD" id="cd01106">
    <property type="entry name" value="HTH_TipAL-Mta"/>
    <property type="match status" value="1"/>
</dbReference>
<dbReference type="Proteomes" id="UP001516588">
    <property type="component" value="Unassembled WGS sequence"/>
</dbReference>
<dbReference type="Gene3D" id="1.10.1660.10">
    <property type="match status" value="1"/>
</dbReference>
<sequence length="136" mass="16428">MKKIKEVSEMTGVSRRSLQFYDEIGLLPAERTENNYRVYDEEALGRLWRILIYREIGCKLSEIKELLNAAPEEQSEILDRHIDNMTQDIEKLKKNICLTTALMEHKEFYYEFLRREEGTWVERIKEKFNYESEKIK</sequence>
<accession>A0ABR9QYZ1</accession>
<feature type="domain" description="HTH merR-type" evidence="2">
    <location>
        <begin position="1"/>
        <end position="69"/>
    </location>
</feature>
<protein>
    <submittedName>
        <fullName evidence="3">MerR family transcriptional regulator</fullName>
    </submittedName>
</protein>
<evidence type="ECO:0000256" key="1">
    <source>
        <dbReference type="ARBA" id="ARBA00023125"/>
    </source>
</evidence>
<dbReference type="Pfam" id="PF13411">
    <property type="entry name" value="MerR_1"/>
    <property type="match status" value="1"/>
</dbReference>
<dbReference type="PANTHER" id="PTHR30204:SF90">
    <property type="entry name" value="HTH-TYPE TRANSCRIPTIONAL ACTIVATOR MTA"/>
    <property type="match status" value="1"/>
</dbReference>
<dbReference type="RefSeq" id="WP_226385740.1">
    <property type="nucleotide sequence ID" value="NZ_JADCKA010000015.1"/>
</dbReference>
<organism evidence="3 4">
    <name type="scientific">Gallibacter intestinalis</name>
    <dbReference type="NCBI Taxonomy" id="2779356"/>
    <lineage>
        <taxon>Bacteria</taxon>
        <taxon>Bacillati</taxon>
        <taxon>Bacillota</taxon>
        <taxon>Clostridia</taxon>
        <taxon>Eubacteriales</taxon>
        <taxon>Eubacteriaceae</taxon>
        <taxon>Gallibacter</taxon>
    </lineage>
</organism>
<keyword evidence="1" id="KW-0238">DNA-binding</keyword>
<dbReference type="PROSITE" id="PS50937">
    <property type="entry name" value="HTH_MERR_2"/>
    <property type="match status" value="1"/>
</dbReference>
<proteinExistence type="predicted"/>
<keyword evidence="4" id="KW-1185">Reference proteome</keyword>
<dbReference type="SUPFAM" id="SSF46955">
    <property type="entry name" value="Putative DNA-binding domain"/>
    <property type="match status" value="1"/>
</dbReference>
<dbReference type="InterPro" id="IPR047057">
    <property type="entry name" value="MerR_fam"/>
</dbReference>
<reference evidence="3 4" key="1">
    <citation type="submission" date="2020-10" db="EMBL/GenBank/DDBJ databases">
        <title>ChiBAC.</title>
        <authorList>
            <person name="Zenner C."/>
            <person name="Hitch T.C.A."/>
            <person name="Clavel T."/>
        </authorList>
    </citation>
    <scope>NUCLEOTIDE SEQUENCE [LARGE SCALE GENOMIC DNA]</scope>
    <source>
        <strain evidence="3 4">DSM 108706</strain>
    </source>
</reference>
<evidence type="ECO:0000313" key="3">
    <source>
        <dbReference type="EMBL" id="MBE5036094.1"/>
    </source>
</evidence>